<dbReference type="EMBL" id="CP032869">
    <property type="protein sequence ID" value="AYL94922.1"/>
    <property type="molecule type" value="Genomic_DNA"/>
</dbReference>
<reference evidence="3 4" key="1">
    <citation type="submission" date="2018-10" db="EMBL/GenBank/DDBJ databases">
        <title>Genome sequencing of Mucilaginibacter sp. HYN0043.</title>
        <authorList>
            <person name="Kim M."/>
            <person name="Yi H."/>
        </authorList>
    </citation>
    <scope>NUCLEOTIDE SEQUENCE [LARGE SCALE GENOMIC DNA]</scope>
    <source>
        <strain evidence="3 4">HYN0043</strain>
    </source>
</reference>
<dbReference type="NCBIfam" id="TIGR04131">
    <property type="entry name" value="Bac_Flav_CTERM"/>
    <property type="match status" value="1"/>
</dbReference>
<keyword evidence="1" id="KW-0732">Signal</keyword>
<organism evidence="3 4">
    <name type="scientific">Mucilaginibacter celer</name>
    <dbReference type="NCBI Taxonomy" id="2305508"/>
    <lineage>
        <taxon>Bacteria</taxon>
        <taxon>Pseudomonadati</taxon>
        <taxon>Bacteroidota</taxon>
        <taxon>Sphingobacteriia</taxon>
        <taxon>Sphingobacteriales</taxon>
        <taxon>Sphingobacteriaceae</taxon>
        <taxon>Mucilaginibacter</taxon>
    </lineage>
</organism>
<accession>A0A494VVA3</accession>
<evidence type="ECO:0000313" key="4">
    <source>
        <dbReference type="Proteomes" id="UP000270046"/>
    </source>
</evidence>
<dbReference type="AlphaFoldDB" id="A0A494VVA3"/>
<keyword evidence="4" id="KW-1185">Reference proteome</keyword>
<feature type="chain" id="PRO_5019861199" description="Ig-like domain-containing protein" evidence="1">
    <location>
        <begin position="23"/>
        <end position="630"/>
    </location>
</feature>
<name>A0A494VVA3_9SPHI</name>
<dbReference type="RefSeq" id="WP_119408629.1">
    <property type="nucleotide sequence ID" value="NZ_CP032869.1"/>
</dbReference>
<gene>
    <name evidence="3" type="ORF">HYN43_006245</name>
</gene>
<dbReference type="Gene3D" id="2.60.40.2700">
    <property type="match status" value="1"/>
</dbReference>
<evidence type="ECO:0000256" key="1">
    <source>
        <dbReference type="SAM" id="SignalP"/>
    </source>
</evidence>
<dbReference type="InterPro" id="IPR026341">
    <property type="entry name" value="T9SS_type_B"/>
</dbReference>
<dbReference type="Gene3D" id="2.60.40.10">
    <property type="entry name" value="Immunoglobulins"/>
    <property type="match status" value="2"/>
</dbReference>
<feature type="domain" description="Ig-like" evidence="2">
    <location>
        <begin position="390"/>
        <end position="462"/>
    </location>
</feature>
<feature type="signal peptide" evidence="1">
    <location>
        <begin position="1"/>
        <end position="22"/>
    </location>
</feature>
<dbReference type="Pfam" id="PF19081">
    <property type="entry name" value="Ig_7"/>
    <property type="match status" value="1"/>
</dbReference>
<protein>
    <recommendedName>
        <fullName evidence="2">Ig-like domain-containing protein</fullName>
    </recommendedName>
</protein>
<dbReference type="Gene3D" id="2.60.120.260">
    <property type="entry name" value="Galactose-binding domain-like"/>
    <property type="match status" value="1"/>
</dbReference>
<proteinExistence type="predicted"/>
<dbReference type="Pfam" id="PF13585">
    <property type="entry name" value="CHU_C"/>
    <property type="match status" value="1"/>
</dbReference>
<evidence type="ECO:0000313" key="3">
    <source>
        <dbReference type="EMBL" id="AYL94922.1"/>
    </source>
</evidence>
<dbReference type="InterPro" id="IPR013783">
    <property type="entry name" value="Ig-like_fold"/>
</dbReference>
<evidence type="ECO:0000259" key="2">
    <source>
        <dbReference type="Pfam" id="PF19081"/>
    </source>
</evidence>
<dbReference type="InterPro" id="IPR044023">
    <property type="entry name" value="Ig_7"/>
</dbReference>
<dbReference type="Proteomes" id="UP000270046">
    <property type="component" value="Chromosome"/>
</dbReference>
<dbReference type="OrthoDB" id="1652165at2"/>
<sequence>MKSFTLTAIVCLLSAFALRLQAQEGEPVFIEDFGSGTTQIGPQIGDKDFSTTYKYVPFQPFEGAYTIANSTAGMYTPSWLQTGDHTSGKNGYMMIVDATEKSDEFYKRTVKTLCPGTTYRFSVFLLNLMKADGIKPNITFSVTTSANTTVKNTGPVNTGLGWQEYSIDFSTPATGGDVVIKMTNNAAGGYGNDVALDDISLRPFGPVIDAYFNDDKTSSTVNGCAQAGQVYNLNAGLSSGTGYPNPAYQWQVNTGSGWQNMPGATVIPYPLKQPSDAGIYQYRVLSAQLGNIGSAQCRVASSPITLNIITPSPASATASSPVCLGENIYLTASAGESYSWTGPNGFTSNKQNPVIPNASDAMAGQYQVTIIKNGCETVSPAVSVAINKPVIASAGNDQTICKGESITLHATGGTTYRWFPATGLSNPNIANPEASPNATTTYTVNVTNNNCQAQSSVTLTVNNGPIAYASAVAEVIKGEKIRLQGKAEGTNVTYYWTPDDDISDSNTLTPIVSPTRDITYVLHVLQPGSCKFEATASVSLKVVEGFTIPNTFTPNGDGVNDTWKIDALNSYPNSTTQVFNRYGTLVFETRGYPTPWDGTYNGNRLPSGTYYYKIDLKNGKVYSGWVQIIG</sequence>
<dbReference type="KEGG" id="muh:HYN43_006245"/>